<dbReference type="Pfam" id="PF07983">
    <property type="entry name" value="X8"/>
    <property type="match status" value="1"/>
</dbReference>
<feature type="domain" description="X8" evidence="11">
    <location>
        <begin position="389"/>
        <end position="476"/>
    </location>
</feature>
<evidence type="ECO:0000259" key="11">
    <source>
        <dbReference type="SMART" id="SM00768"/>
    </source>
</evidence>
<comment type="similarity">
    <text evidence="2 8">Belongs to the glycosyl hydrolase 17 family.</text>
</comment>
<keyword evidence="6" id="KW-1015">Disulfide bond</keyword>
<dbReference type="Proteomes" id="UP000636709">
    <property type="component" value="Unassembled WGS sequence"/>
</dbReference>
<keyword evidence="7" id="KW-0326">Glycosidase</keyword>
<accession>A0A835FJA8</accession>
<evidence type="ECO:0000256" key="10">
    <source>
        <dbReference type="SAM" id="SignalP"/>
    </source>
</evidence>
<evidence type="ECO:0000256" key="8">
    <source>
        <dbReference type="RuleBase" id="RU004335"/>
    </source>
</evidence>
<dbReference type="GO" id="GO:0042973">
    <property type="term" value="F:glucan endo-1,3-beta-D-glucosidase activity"/>
    <property type="evidence" value="ECO:0007669"/>
    <property type="project" value="UniProtKB-EC"/>
</dbReference>
<feature type="chain" id="PRO_5032903703" description="glucan endo-1,3-beta-D-glucosidase" evidence="10">
    <location>
        <begin position="25"/>
        <end position="901"/>
    </location>
</feature>
<dbReference type="InterPro" id="IPR044965">
    <property type="entry name" value="Glyco_hydro_17_plant"/>
</dbReference>
<feature type="region of interest" description="Disordered" evidence="9">
    <location>
        <begin position="557"/>
        <end position="576"/>
    </location>
</feature>
<organism evidence="12 13">
    <name type="scientific">Digitaria exilis</name>
    <dbReference type="NCBI Taxonomy" id="1010633"/>
    <lineage>
        <taxon>Eukaryota</taxon>
        <taxon>Viridiplantae</taxon>
        <taxon>Streptophyta</taxon>
        <taxon>Embryophyta</taxon>
        <taxon>Tracheophyta</taxon>
        <taxon>Spermatophyta</taxon>
        <taxon>Magnoliopsida</taxon>
        <taxon>Liliopsida</taxon>
        <taxon>Poales</taxon>
        <taxon>Poaceae</taxon>
        <taxon>PACMAD clade</taxon>
        <taxon>Panicoideae</taxon>
        <taxon>Panicodae</taxon>
        <taxon>Paniceae</taxon>
        <taxon>Anthephorinae</taxon>
        <taxon>Digitaria</taxon>
    </lineage>
</organism>
<reference evidence="12" key="1">
    <citation type="submission" date="2020-07" db="EMBL/GenBank/DDBJ databases">
        <title>Genome sequence and genetic diversity analysis of an under-domesticated orphan crop, white fonio (Digitaria exilis).</title>
        <authorList>
            <person name="Bennetzen J.L."/>
            <person name="Chen S."/>
            <person name="Ma X."/>
            <person name="Wang X."/>
            <person name="Yssel A.E.J."/>
            <person name="Chaluvadi S.R."/>
            <person name="Johnson M."/>
            <person name="Gangashetty P."/>
            <person name="Hamidou F."/>
            <person name="Sanogo M.D."/>
            <person name="Zwaenepoel A."/>
            <person name="Wallace J."/>
            <person name="Van De Peer Y."/>
            <person name="Van Deynze A."/>
        </authorList>
    </citation>
    <scope>NUCLEOTIDE SEQUENCE</scope>
    <source>
        <tissue evidence="12">Leaves</tissue>
    </source>
</reference>
<evidence type="ECO:0000313" key="13">
    <source>
        <dbReference type="Proteomes" id="UP000636709"/>
    </source>
</evidence>
<dbReference type="OrthoDB" id="941679at2759"/>
<comment type="catalytic activity">
    <reaction evidence="1">
        <text>Hydrolysis of (1-&gt;3)-beta-D-glucosidic linkages in (1-&gt;3)-beta-D-glucans.</text>
        <dbReference type="EC" id="3.2.1.39"/>
    </reaction>
</comment>
<sequence length="901" mass="95913">MAVSPLLFIVVVVLGTTMVMVATAAAAPAGEHFLGVNYGTLGDNLPPPHRGMELARSAGAAAVRFYDANATLLAAAAASGLVFVPSVPNELIPSLAASQRAADDWVAAALLPYRRSPGLRYLFVGNEVLSDPSTKSRWAQLVPAMANVERALRHHGFGRRRVKVSTTLSMHELAHQNVFPPSAAVFRPDIAGDVMRPLLAFLDRTESVLFVDAYTYFTWSANHSVVPLPYALLEPASSPGHGGFAYHDAGTGLSYGNLLDQMLDAVVAAACRVGHCGVRLGLAETGWPTAGDLDQFGANVRNAATYNRNLARQLASGAGTPRRPGMTMPAMVFALFNEDLKWGPTTERHWGLFYPNGTNVYDVDLTGRRSSYPAALPPATNDRPYPGPLWCVVRTDKGPVNETAVREQAAAACKDKAGLCDAVRPGGACYLPNTVAAHASYVFSAHWNSFTEDYGGCYFAGLAVETTVDPSEYTLLAFGFHAPLSILPNAHGKGPKTHGKGFAVSRLTANPARQKTYRQRDLCREPYITLSANLCPTALVGPARLFAVSLGPSSRQTTMRAPCGRTARGRPGACSRQRMPVCREPRSRLTAKAAHSVDGEGFVVEKDLEQTLSSGQLDVLLTVLPYRTHHGAIPLVSGSDLRRYGNWRAHRVGAKGAPASLSSLLGGQAGQGRRRCAAGGEGCDGTREREPARRRRGARSCGCEQGQQGRRRLSPTTPPGGAAARRYGGRSLPRFAGIHFATTALSHLTASSEVSISSPFVIMDSSRKPSPPVDNADNTREGSPAQVGRLLASASRPEPPVAPSSVLCRLLGLAFLRMQRLLEHDAVSPPGAANPPCWPSSAPCSLFHQWKSAKCCQSWAHSFSTNEALHASARASKRSHLPAALSPQALVLEDATAASTG</sequence>
<feature type="signal peptide" evidence="10">
    <location>
        <begin position="1"/>
        <end position="24"/>
    </location>
</feature>
<evidence type="ECO:0000256" key="4">
    <source>
        <dbReference type="ARBA" id="ARBA00022729"/>
    </source>
</evidence>
<dbReference type="SUPFAM" id="SSF51445">
    <property type="entry name" value="(Trans)glycosidases"/>
    <property type="match status" value="1"/>
</dbReference>
<dbReference type="GO" id="GO:0005975">
    <property type="term" value="P:carbohydrate metabolic process"/>
    <property type="evidence" value="ECO:0007669"/>
    <property type="project" value="InterPro"/>
</dbReference>
<feature type="region of interest" description="Disordered" evidence="9">
    <location>
        <begin position="763"/>
        <end position="783"/>
    </location>
</feature>
<protein>
    <recommendedName>
        <fullName evidence="3">glucan endo-1,3-beta-D-glucosidase</fullName>
        <ecNumber evidence="3">3.2.1.39</ecNumber>
    </recommendedName>
</protein>
<evidence type="ECO:0000256" key="2">
    <source>
        <dbReference type="ARBA" id="ARBA00008773"/>
    </source>
</evidence>
<dbReference type="Gene3D" id="3.20.20.80">
    <property type="entry name" value="Glycosidases"/>
    <property type="match status" value="1"/>
</dbReference>
<keyword evidence="13" id="KW-1185">Reference proteome</keyword>
<dbReference type="InterPro" id="IPR012946">
    <property type="entry name" value="X8"/>
</dbReference>
<dbReference type="EMBL" id="JACEFO010000640">
    <property type="protein sequence ID" value="KAF8762335.1"/>
    <property type="molecule type" value="Genomic_DNA"/>
</dbReference>
<dbReference type="InterPro" id="IPR000490">
    <property type="entry name" value="Glyco_hydro_17"/>
</dbReference>
<evidence type="ECO:0000256" key="3">
    <source>
        <dbReference type="ARBA" id="ARBA00012780"/>
    </source>
</evidence>
<proteinExistence type="inferred from homology"/>
<keyword evidence="5" id="KW-0378">Hydrolase</keyword>
<gene>
    <name evidence="12" type="ORF">HU200_009512</name>
</gene>
<dbReference type="PANTHER" id="PTHR32227">
    <property type="entry name" value="GLUCAN ENDO-1,3-BETA-GLUCOSIDASE BG1-RELATED-RELATED"/>
    <property type="match status" value="1"/>
</dbReference>
<keyword evidence="4 10" id="KW-0732">Signal</keyword>
<evidence type="ECO:0000256" key="1">
    <source>
        <dbReference type="ARBA" id="ARBA00000382"/>
    </source>
</evidence>
<dbReference type="FunFam" id="3.20.20.80:FF:000005">
    <property type="entry name" value="Glucan endo-1,3-beta-glucosidase 14"/>
    <property type="match status" value="1"/>
</dbReference>
<dbReference type="EC" id="3.2.1.39" evidence="3"/>
<dbReference type="AlphaFoldDB" id="A0A835FJA8"/>
<evidence type="ECO:0000256" key="6">
    <source>
        <dbReference type="ARBA" id="ARBA00023157"/>
    </source>
</evidence>
<comment type="caution">
    <text evidence="12">The sequence shown here is derived from an EMBL/GenBank/DDBJ whole genome shotgun (WGS) entry which is preliminary data.</text>
</comment>
<dbReference type="SMART" id="SM00768">
    <property type="entry name" value="X8"/>
    <property type="match status" value="1"/>
</dbReference>
<name>A0A835FJA8_9POAL</name>
<evidence type="ECO:0000256" key="5">
    <source>
        <dbReference type="ARBA" id="ARBA00022801"/>
    </source>
</evidence>
<evidence type="ECO:0000256" key="9">
    <source>
        <dbReference type="SAM" id="MobiDB-lite"/>
    </source>
</evidence>
<feature type="region of interest" description="Disordered" evidence="9">
    <location>
        <begin position="666"/>
        <end position="728"/>
    </location>
</feature>
<evidence type="ECO:0000313" key="12">
    <source>
        <dbReference type="EMBL" id="KAF8762335.1"/>
    </source>
</evidence>
<dbReference type="InterPro" id="IPR017853">
    <property type="entry name" value="GH"/>
</dbReference>
<evidence type="ECO:0000256" key="7">
    <source>
        <dbReference type="ARBA" id="ARBA00023295"/>
    </source>
</evidence>
<dbReference type="Pfam" id="PF00332">
    <property type="entry name" value="Glyco_hydro_17"/>
    <property type="match status" value="1"/>
</dbReference>